<evidence type="ECO:0000313" key="2">
    <source>
        <dbReference type="EMBL" id="OIQ49168.1"/>
    </source>
</evidence>
<dbReference type="Pfam" id="PF13692">
    <property type="entry name" value="Glyco_trans_1_4"/>
    <property type="match status" value="1"/>
</dbReference>
<reference evidence="2 3" key="1">
    <citation type="submission" date="2015-09" db="EMBL/GenBank/DDBJ databases">
        <title>Genome of Desulfovibrio dechloracetivorans BerOc1, a mercury methylating strain isolated from highly hydrocarbons and metals contaminated coastal sediments.</title>
        <authorList>
            <person name="Goni Urriza M."/>
            <person name="Gassie C."/>
            <person name="Bouchez O."/>
            <person name="Klopp C."/>
            <person name="Ranchou-Peyruse A."/>
            <person name="Remy G."/>
        </authorList>
    </citation>
    <scope>NUCLEOTIDE SEQUENCE [LARGE SCALE GENOMIC DNA]</scope>
    <source>
        <strain evidence="2 3">BerOc1</strain>
    </source>
</reference>
<dbReference type="AlphaFoldDB" id="A0A1J5N2X9"/>
<dbReference type="SUPFAM" id="SSF53756">
    <property type="entry name" value="UDP-Glycosyltransferase/glycogen phosphorylase"/>
    <property type="match status" value="1"/>
</dbReference>
<evidence type="ECO:0000259" key="1">
    <source>
        <dbReference type="Pfam" id="PF13439"/>
    </source>
</evidence>
<evidence type="ECO:0000313" key="3">
    <source>
        <dbReference type="Proteomes" id="UP000181901"/>
    </source>
</evidence>
<dbReference type="EC" id="2.4.-.-" evidence="2"/>
<organism evidence="2 3">
    <name type="scientific">Pseudodesulfovibrio hydrargyri</name>
    <dbReference type="NCBI Taxonomy" id="2125990"/>
    <lineage>
        <taxon>Bacteria</taxon>
        <taxon>Pseudomonadati</taxon>
        <taxon>Thermodesulfobacteriota</taxon>
        <taxon>Desulfovibrionia</taxon>
        <taxon>Desulfovibrionales</taxon>
        <taxon>Desulfovibrionaceae</taxon>
    </lineage>
</organism>
<dbReference type="RefSeq" id="WP_071544718.1">
    <property type="nucleotide sequence ID" value="NZ_LKAQ01000004.1"/>
</dbReference>
<sequence>MAEKIIFVADMIPNPYSGTEKQLVDLILALDRTRYEPILCALSSSPWFEAFDGCPTFCPATRTLKTLDGWRGFVRLVRWFREQRPSVVHAYLRDSSYIGVMAARLAGVRAITTSRRGDHRWEGWGPRLFMRQVNRIPRLFMANSSLVAKATADKEGADPARVQVVPNAIDPERFRAAGREDRAACREALGIPPEVYAVVAVANIRPIKRLDLLVEALPLVREAVPNAIVHLVGDGVGTGEVKSLVADRGLEDAVVFWGSRTDVPRILRAMDGAVLCSDFESQPSAVLEYMASGLPVACTDVGNCAELIESGKTGYVFQPGDVQALAESVIMMARGEYDPEAIAARRETLFAEQNPERITERYMALYDELLRPRSA</sequence>
<dbReference type="InterPro" id="IPR028098">
    <property type="entry name" value="Glyco_trans_4-like_N"/>
</dbReference>
<feature type="domain" description="Glycosyltransferase subfamily 4-like N-terminal" evidence="1">
    <location>
        <begin position="17"/>
        <end position="173"/>
    </location>
</feature>
<keyword evidence="3" id="KW-1185">Reference proteome</keyword>
<proteinExistence type="predicted"/>
<dbReference type="Gene3D" id="3.40.50.2000">
    <property type="entry name" value="Glycogen Phosphorylase B"/>
    <property type="match status" value="2"/>
</dbReference>
<dbReference type="OrthoDB" id="9803091at2"/>
<dbReference type="GO" id="GO:0016757">
    <property type="term" value="F:glycosyltransferase activity"/>
    <property type="evidence" value="ECO:0007669"/>
    <property type="project" value="UniProtKB-KW"/>
</dbReference>
<name>A0A1J5N2X9_9BACT</name>
<dbReference type="PANTHER" id="PTHR12526">
    <property type="entry name" value="GLYCOSYLTRANSFERASE"/>
    <property type="match status" value="1"/>
</dbReference>
<dbReference type="EMBL" id="LKAQ01000004">
    <property type="protein sequence ID" value="OIQ49168.1"/>
    <property type="molecule type" value="Genomic_DNA"/>
</dbReference>
<keyword evidence="2" id="KW-0808">Transferase</keyword>
<gene>
    <name evidence="2" type="primary">epsF</name>
    <name evidence="2" type="ORF">BerOc1_01092</name>
</gene>
<keyword evidence="2" id="KW-0328">Glycosyltransferase</keyword>
<dbReference type="Pfam" id="PF13439">
    <property type="entry name" value="Glyco_transf_4"/>
    <property type="match status" value="1"/>
</dbReference>
<dbReference type="Proteomes" id="UP000181901">
    <property type="component" value="Unassembled WGS sequence"/>
</dbReference>
<protein>
    <submittedName>
        <fullName evidence="2">Putative glycosyltransferase EpsF</fullName>
        <ecNumber evidence="2">2.4.-.-</ecNumber>
    </submittedName>
</protein>
<comment type="caution">
    <text evidence="2">The sequence shown here is derived from an EMBL/GenBank/DDBJ whole genome shotgun (WGS) entry which is preliminary data.</text>
</comment>
<accession>A0A1J5N2X9</accession>